<dbReference type="PANTHER" id="PTHR25465:SF49">
    <property type="entry name" value="BLOODTHIRSTY-RELATED GENE FAMILY, MEMBER 1-RELATED"/>
    <property type="match status" value="1"/>
</dbReference>
<keyword evidence="5" id="KW-0812">Transmembrane</keyword>
<dbReference type="GO" id="GO:0008270">
    <property type="term" value="F:zinc ion binding"/>
    <property type="evidence" value="ECO:0007669"/>
    <property type="project" value="UniProtKB-KW"/>
</dbReference>
<evidence type="ECO:0000256" key="2">
    <source>
        <dbReference type="ARBA" id="ARBA00022771"/>
    </source>
</evidence>
<dbReference type="GeneTree" id="ENSGT01150000288711"/>
<dbReference type="Proteomes" id="UP000261420">
    <property type="component" value="Unplaced"/>
</dbReference>
<keyword evidence="3" id="KW-0862">Zinc</keyword>
<sequence>MLYEARRSCGRSDLLPRCSICLDVFTNPSTTPCGHSFCMACISRYWDGSKVCVSVYTVKFKIWCTGVLFFYLAVYFLPSFLLFAADMTAGL</sequence>
<dbReference type="AlphaFoldDB" id="A0A3B4U4Y2"/>
<evidence type="ECO:0000313" key="7">
    <source>
        <dbReference type="Ensembl" id="ENSSDUP00000013669.1"/>
    </source>
</evidence>
<accession>A0A3B4U4Y2</accession>
<keyword evidence="5" id="KW-0472">Membrane</keyword>
<evidence type="ECO:0000259" key="6">
    <source>
        <dbReference type="PROSITE" id="PS50089"/>
    </source>
</evidence>
<dbReference type="InterPro" id="IPR001841">
    <property type="entry name" value="Znf_RING"/>
</dbReference>
<evidence type="ECO:0000256" key="5">
    <source>
        <dbReference type="SAM" id="Phobius"/>
    </source>
</evidence>
<dbReference type="InterPro" id="IPR027370">
    <property type="entry name" value="Znf-RING_euk"/>
</dbReference>
<dbReference type="Pfam" id="PF13445">
    <property type="entry name" value="zf-RING_UBOX"/>
    <property type="match status" value="1"/>
</dbReference>
<name>A0A3B4U4Y2_SERDU</name>
<dbReference type="Ensembl" id="ENSSDUT00000013919.1">
    <property type="protein sequence ID" value="ENSSDUP00000013669.1"/>
    <property type="gene ID" value="ENSSDUG00000009937.1"/>
</dbReference>
<feature type="transmembrane region" description="Helical" evidence="5">
    <location>
        <begin position="62"/>
        <end position="85"/>
    </location>
</feature>
<protein>
    <recommendedName>
        <fullName evidence="6">RING-type domain-containing protein</fullName>
    </recommendedName>
</protein>
<dbReference type="InterPro" id="IPR013083">
    <property type="entry name" value="Znf_RING/FYVE/PHD"/>
</dbReference>
<keyword evidence="1" id="KW-0479">Metal-binding</keyword>
<feature type="domain" description="RING-type" evidence="6">
    <location>
        <begin position="18"/>
        <end position="52"/>
    </location>
</feature>
<keyword evidence="5" id="KW-1133">Transmembrane helix</keyword>
<keyword evidence="8" id="KW-1185">Reference proteome</keyword>
<organism evidence="7 8">
    <name type="scientific">Seriola dumerili</name>
    <name type="common">Greater amberjack</name>
    <name type="synonym">Caranx dumerili</name>
    <dbReference type="NCBI Taxonomy" id="41447"/>
    <lineage>
        <taxon>Eukaryota</taxon>
        <taxon>Metazoa</taxon>
        <taxon>Chordata</taxon>
        <taxon>Craniata</taxon>
        <taxon>Vertebrata</taxon>
        <taxon>Euteleostomi</taxon>
        <taxon>Actinopterygii</taxon>
        <taxon>Neopterygii</taxon>
        <taxon>Teleostei</taxon>
        <taxon>Neoteleostei</taxon>
        <taxon>Acanthomorphata</taxon>
        <taxon>Carangaria</taxon>
        <taxon>Carangiformes</taxon>
        <taxon>Carangidae</taxon>
        <taxon>Seriola</taxon>
    </lineage>
</organism>
<dbReference type="PROSITE" id="PS50089">
    <property type="entry name" value="ZF_RING_2"/>
    <property type="match status" value="1"/>
</dbReference>
<proteinExistence type="predicted"/>
<evidence type="ECO:0000256" key="1">
    <source>
        <dbReference type="ARBA" id="ARBA00022723"/>
    </source>
</evidence>
<keyword evidence="2 4" id="KW-0863">Zinc-finger</keyword>
<dbReference type="InterPro" id="IPR017907">
    <property type="entry name" value="Znf_RING_CS"/>
</dbReference>
<dbReference type="PROSITE" id="PS00518">
    <property type="entry name" value="ZF_RING_1"/>
    <property type="match status" value="1"/>
</dbReference>
<dbReference type="PANTHER" id="PTHR25465">
    <property type="entry name" value="B-BOX DOMAIN CONTAINING"/>
    <property type="match status" value="1"/>
</dbReference>
<reference evidence="7" key="2">
    <citation type="submission" date="2025-09" db="UniProtKB">
        <authorList>
            <consortium name="Ensembl"/>
        </authorList>
    </citation>
    <scope>IDENTIFICATION</scope>
</reference>
<dbReference type="SMART" id="SM00184">
    <property type="entry name" value="RING"/>
    <property type="match status" value="1"/>
</dbReference>
<dbReference type="Gene3D" id="3.30.40.10">
    <property type="entry name" value="Zinc/RING finger domain, C3HC4 (zinc finger)"/>
    <property type="match status" value="1"/>
</dbReference>
<dbReference type="InterPro" id="IPR051051">
    <property type="entry name" value="E3_ubiq-ligase_TRIM/RNF"/>
</dbReference>
<reference evidence="7" key="1">
    <citation type="submission" date="2025-08" db="UniProtKB">
        <authorList>
            <consortium name="Ensembl"/>
        </authorList>
    </citation>
    <scope>IDENTIFICATION</scope>
</reference>
<evidence type="ECO:0000256" key="3">
    <source>
        <dbReference type="ARBA" id="ARBA00022833"/>
    </source>
</evidence>
<evidence type="ECO:0000256" key="4">
    <source>
        <dbReference type="PROSITE-ProRule" id="PRU00175"/>
    </source>
</evidence>
<dbReference type="SUPFAM" id="SSF57850">
    <property type="entry name" value="RING/U-box"/>
    <property type="match status" value="1"/>
</dbReference>
<evidence type="ECO:0000313" key="8">
    <source>
        <dbReference type="Proteomes" id="UP000261420"/>
    </source>
</evidence>